<dbReference type="EMBL" id="BGPR01212153">
    <property type="protein sequence ID" value="GBN44364.1"/>
    <property type="molecule type" value="Genomic_DNA"/>
</dbReference>
<dbReference type="Proteomes" id="UP000499080">
    <property type="component" value="Unassembled WGS sequence"/>
</dbReference>
<feature type="non-terminal residue" evidence="1">
    <location>
        <position position="1"/>
    </location>
</feature>
<keyword evidence="2" id="KW-1185">Reference proteome</keyword>
<sequence length="119" mass="13263">TKILKIRNEKLNFGRKPNTCEESEQARVWPLECERLRGVTCSFVCSASWKAGELSVIESAVTVLFSDSLSVCVVILCLSYCPVLRAFLNITNITVGIRIINSFQLRDKRADAISHSGKV</sequence>
<evidence type="ECO:0000313" key="1">
    <source>
        <dbReference type="EMBL" id="GBN44364.1"/>
    </source>
</evidence>
<organism evidence="1 2">
    <name type="scientific">Araneus ventricosus</name>
    <name type="common">Orbweaver spider</name>
    <name type="synonym">Epeira ventricosa</name>
    <dbReference type="NCBI Taxonomy" id="182803"/>
    <lineage>
        <taxon>Eukaryota</taxon>
        <taxon>Metazoa</taxon>
        <taxon>Ecdysozoa</taxon>
        <taxon>Arthropoda</taxon>
        <taxon>Chelicerata</taxon>
        <taxon>Arachnida</taxon>
        <taxon>Araneae</taxon>
        <taxon>Araneomorphae</taxon>
        <taxon>Entelegynae</taxon>
        <taxon>Araneoidea</taxon>
        <taxon>Araneidae</taxon>
        <taxon>Araneus</taxon>
    </lineage>
</organism>
<reference evidence="1 2" key="1">
    <citation type="journal article" date="2019" name="Sci. Rep.">
        <title>Orb-weaving spider Araneus ventricosus genome elucidates the spidroin gene catalogue.</title>
        <authorList>
            <person name="Kono N."/>
            <person name="Nakamura H."/>
            <person name="Ohtoshi R."/>
            <person name="Moran D.A.P."/>
            <person name="Shinohara A."/>
            <person name="Yoshida Y."/>
            <person name="Fujiwara M."/>
            <person name="Mori M."/>
            <person name="Tomita M."/>
            <person name="Arakawa K."/>
        </authorList>
    </citation>
    <scope>NUCLEOTIDE SEQUENCE [LARGE SCALE GENOMIC DNA]</scope>
</reference>
<protein>
    <submittedName>
        <fullName evidence="1">Uncharacterized protein</fullName>
    </submittedName>
</protein>
<proteinExistence type="predicted"/>
<evidence type="ECO:0000313" key="2">
    <source>
        <dbReference type="Proteomes" id="UP000499080"/>
    </source>
</evidence>
<gene>
    <name evidence="1" type="ORF">AVEN_126845_1</name>
</gene>
<dbReference type="AlphaFoldDB" id="A0A4Y2NZ50"/>
<comment type="caution">
    <text evidence="1">The sequence shown here is derived from an EMBL/GenBank/DDBJ whole genome shotgun (WGS) entry which is preliminary data.</text>
</comment>
<accession>A0A4Y2NZ50</accession>
<name>A0A4Y2NZ50_ARAVE</name>